<dbReference type="Pfam" id="PF07228">
    <property type="entry name" value="SpoIIE"/>
    <property type="match status" value="1"/>
</dbReference>
<dbReference type="SMART" id="SM00331">
    <property type="entry name" value="PP2C_SIG"/>
    <property type="match status" value="1"/>
</dbReference>
<organism evidence="3 4">
    <name type="scientific">Camellia sinensis</name>
    <name type="common">Tea plant</name>
    <name type="synonym">Thea sinensis</name>
    <dbReference type="NCBI Taxonomy" id="4442"/>
    <lineage>
        <taxon>Eukaryota</taxon>
        <taxon>Viridiplantae</taxon>
        <taxon>Streptophyta</taxon>
        <taxon>Embryophyta</taxon>
        <taxon>Tracheophyta</taxon>
        <taxon>Spermatophyta</taxon>
        <taxon>Magnoliopsida</taxon>
        <taxon>eudicotyledons</taxon>
        <taxon>Gunneridae</taxon>
        <taxon>Pentapetalae</taxon>
        <taxon>asterids</taxon>
        <taxon>Ericales</taxon>
        <taxon>Theaceae</taxon>
        <taxon>Camellia</taxon>
    </lineage>
</organism>
<feature type="domain" description="PPM-type phosphatase" evidence="2">
    <location>
        <begin position="9"/>
        <end position="248"/>
    </location>
</feature>
<keyword evidence="1" id="KW-0460">Magnesium</keyword>
<keyword evidence="1" id="KW-0378">Hydrolase</keyword>
<dbReference type="SUPFAM" id="SSF81606">
    <property type="entry name" value="PP2C-like"/>
    <property type="match status" value="1"/>
</dbReference>
<dbReference type="SMART" id="SM00332">
    <property type="entry name" value="PP2Cc"/>
    <property type="match status" value="1"/>
</dbReference>
<dbReference type="InterPro" id="IPR036457">
    <property type="entry name" value="PPM-type-like_dom_sf"/>
</dbReference>
<dbReference type="GO" id="GO:0004722">
    <property type="term" value="F:protein serine/threonine phosphatase activity"/>
    <property type="evidence" value="ECO:0007669"/>
    <property type="project" value="UniProtKB-EC"/>
</dbReference>
<comment type="cofactor">
    <cofactor evidence="1">
        <name>Mn(2+)</name>
        <dbReference type="ChEBI" id="CHEBI:29035"/>
    </cofactor>
</comment>
<dbReference type="GO" id="GO:0046872">
    <property type="term" value="F:metal ion binding"/>
    <property type="evidence" value="ECO:0007669"/>
    <property type="project" value="UniProtKB-UniRule"/>
</dbReference>
<dbReference type="InterPro" id="IPR001932">
    <property type="entry name" value="PPM-type_phosphatase-like_dom"/>
</dbReference>
<comment type="catalytic activity">
    <reaction evidence="1">
        <text>O-phospho-L-seryl-[protein] + H2O = L-seryl-[protein] + phosphate</text>
        <dbReference type="Rhea" id="RHEA:20629"/>
        <dbReference type="Rhea" id="RHEA-COMP:9863"/>
        <dbReference type="Rhea" id="RHEA-COMP:11604"/>
        <dbReference type="ChEBI" id="CHEBI:15377"/>
        <dbReference type="ChEBI" id="CHEBI:29999"/>
        <dbReference type="ChEBI" id="CHEBI:43474"/>
        <dbReference type="ChEBI" id="CHEBI:83421"/>
        <dbReference type="EC" id="3.1.3.16"/>
    </reaction>
</comment>
<keyword evidence="1" id="KW-0464">Manganese</keyword>
<keyword evidence="4" id="KW-1185">Reference proteome</keyword>
<evidence type="ECO:0000313" key="4">
    <source>
        <dbReference type="Proteomes" id="UP000593564"/>
    </source>
</evidence>
<reference evidence="3 4" key="2">
    <citation type="submission" date="2020-07" db="EMBL/GenBank/DDBJ databases">
        <title>Genome assembly of wild tea tree DASZ reveals pedigree and selection history of tea varieties.</title>
        <authorList>
            <person name="Zhang W."/>
        </authorList>
    </citation>
    <scope>NUCLEOTIDE SEQUENCE [LARGE SCALE GENOMIC DNA]</scope>
    <source>
        <strain evidence="4">cv. G240</strain>
        <tissue evidence="3">Leaf</tissue>
    </source>
</reference>
<keyword evidence="1" id="KW-0479">Metal-binding</keyword>
<protein>
    <recommendedName>
        <fullName evidence="1">Protein phosphatase</fullName>
        <ecNumber evidence="1">3.1.3.16</ecNumber>
    </recommendedName>
</protein>
<gene>
    <name evidence="3" type="ORF">HYC85_026512</name>
</gene>
<name>A0A7J7G3S0_CAMSI</name>
<dbReference type="PROSITE" id="PS51746">
    <property type="entry name" value="PPM_2"/>
    <property type="match status" value="1"/>
</dbReference>
<dbReference type="AlphaFoldDB" id="A0A7J7G3S0"/>
<sequence>MDDRSLKMVCGAFYISKDDPSNPQGDDAHFICLEKQTIGVADGVGGWSKYGVDAGQYARQLMANSVDAIQNAQEGYLHPSRILSQAYSKTNVQGSSTACILALKNNCLRVANIGDSGFMLIRKGENIYQSSIQQHSFNCPYQLGNRKSADRPTAAQTYKIPVKSGDVIILGTDGLFDNMFEYDIQQVAKMTIGNGSEPEQVAWTIAQHAYYNSVDRHVATPFTQASLKAGKKHLGGKVDDITVIVAYVVEK</sequence>
<dbReference type="PANTHER" id="PTHR12320">
    <property type="entry name" value="PROTEIN PHOSPHATASE 2C"/>
    <property type="match status" value="1"/>
</dbReference>
<dbReference type="EC" id="3.1.3.16" evidence="1"/>
<evidence type="ECO:0000259" key="2">
    <source>
        <dbReference type="PROSITE" id="PS51746"/>
    </source>
</evidence>
<reference evidence="4" key="1">
    <citation type="journal article" date="2020" name="Nat. Commun.">
        <title>Genome assembly of wild tea tree DASZ reveals pedigree and selection history of tea varieties.</title>
        <authorList>
            <person name="Zhang W."/>
            <person name="Zhang Y."/>
            <person name="Qiu H."/>
            <person name="Guo Y."/>
            <person name="Wan H."/>
            <person name="Zhang X."/>
            <person name="Scossa F."/>
            <person name="Alseekh S."/>
            <person name="Zhang Q."/>
            <person name="Wang P."/>
            <person name="Xu L."/>
            <person name="Schmidt M.H."/>
            <person name="Jia X."/>
            <person name="Li D."/>
            <person name="Zhu A."/>
            <person name="Guo F."/>
            <person name="Chen W."/>
            <person name="Ni D."/>
            <person name="Usadel B."/>
            <person name="Fernie A.R."/>
            <person name="Wen W."/>
        </authorList>
    </citation>
    <scope>NUCLEOTIDE SEQUENCE [LARGE SCALE GENOMIC DNA]</scope>
    <source>
        <strain evidence="4">cv. G240</strain>
    </source>
</reference>
<dbReference type="EMBL" id="JACBKZ010000013">
    <property type="protein sequence ID" value="KAF5935383.1"/>
    <property type="molecule type" value="Genomic_DNA"/>
</dbReference>
<evidence type="ECO:0000313" key="3">
    <source>
        <dbReference type="EMBL" id="KAF5935383.1"/>
    </source>
</evidence>
<dbReference type="Proteomes" id="UP000593564">
    <property type="component" value="Unassembled WGS sequence"/>
</dbReference>
<evidence type="ECO:0000256" key="1">
    <source>
        <dbReference type="RuleBase" id="RU366020"/>
    </source>
</evidence>
<comment type="caution">
    <text evidence="3">The sequence shown here is derived from an EMBL/GenBank/DDBJ whole genome shotgun (WGS) entry which is preliminary data.</text>
</comment>
<keyword evidence="1" id="KW-0904">Protein phosphatase</keyword>
<comment type="cofactor">
    <cofactor evidence="1">
        <name>Mg(2+)</name>
        <dbReference type="ChEBI" id="CHEBI:18420"/>
    </cofactor>
</comment>
<dbReference type="InterPro" id="IPR039123">
    <property type="entry name" value="PPTC7"/>
</dbReference>
<dbReference type="PANTHER" id="PTHR12320:SF14">
    <property type="entry name" value="PROTEIN PHOSPHATASE"/>
    <property type="match status" value="1"/>
</dbReference>
<proteinExistence type="inferred from homology"/>
<dbReference type="Gene3D" id="3.60.40.10">
    <property type="entry name" value="PPM-type phosphatase domain"/>
    <property type="match status" value="1"/>
</dbReference>
<comment type="catalytic activity">
    <reaction evidence="1">
        <text>O-phospho-L-threonyl-[protein] + H2O = L-threonyl-[protein] + phosphate</text>
        <dbReference type="Rhea" id="RHEA:47004"/>
        <dbReference type="Rhea" id="RHEA-COMP:11060"/>
        <dbReference type="Rhea" id="RHEA-COMP:11605"/>
        <dbReference type="ChEBI" id="CHEBI:15377"/>
        <dbReference type="ChEBI" id="CHEBI:30013"/>
        <dbReference type="ChEBI" id="CHEBI:43474"/>
        <dbReference type="ChEBI" id="CHEBI:61977"/>
        <dbReference type="EC" id="3.1.3.16"/>
    </reaction>
</comment>
<comment type="similarity">
    <text evidence="1">Belongs to the PP2C family.</text>
</comment>
<accession>A0A7J7G3S0</accession>